<proteinExistence type="predicted"/>
<protein>
    <submittedName>
        <fullName evidence="1">Integrase catalytic domain-containing protein</fullName>
    </submittedName>
</protein>
<accession>A0A8X6MF38</accession>
<keyword evidence="2" id="KW-1185">Reference proteome</keyword>
<dbReference type="Gene3D" id="2.40.70.10">
    <property type="entry name" value="Acid Proteases"/>
    <property type="match status" value="1"/>
</dbReference>
<evidence type="ECO:0000313" key="1">
    <source>
        <dbReference type="EMBL" id="GFS47588.1"/>
    </source>
</evidence>
<reference evidence="1" key="1">
    <citation type="submission" date="2020-08" db="EMBL/GenBank/DDBJ databases">
        <title>Multicomponent nature underlies the extraordinary mechanical properties of spider dragline silk.</title>
        <authorList>
            <person name="Kono N."/>
            <person name="Nakamura H."/>
            <person name="Mori M."/>
            <person name="Yoshida Y."/>
            <person name="Ohtoshi R."/>
            <person name="Malay A.D."/>
            <person name="Moran D.A.P."/>
            <person name="Tomita M."/>
            <person name="Numata K."/>
            <person name="Arakawa K."/>
        </authorList>
    </citation>
    <scope>NUCLEOTIDE SEQUENCE</scope>
</reference>
<organism evidence="1 2">
    <name type="scientific">Nephila pilipes</name>
    <name type="common">Giant wood spider</name>
    <name type="synonym">Nephila maculata</name>
    <dbReference type="NCBI Taxonomy" id="299642"/>
    <lineage>
        <taxon>Eukaryota</taxon>
        <taxon>Metazoa</taxon>
        <taxon>Ecdysozoa</taxon>
        <taxon>Arthropoda</taxon>
        <taxon>Chelicerata</taxon>
        <taxon>Arachnida</taxon>
        <taxon>Araneae</taxon>
        <taxon>Araneomorphae</taxon>
        <taxon>Entelegynae</taxon>
        <taxon>Araneoidea</taxon>
        <taxon>Nephilidae</taxon>
        <taxon>Nephila</taxon>
    </lineage>
</organism>
<gene>
    <name evidence="1" type="primary">AVEN_193665_1</name>
    <name evidence="1" type="ORF">NPIL_270981</name>
</gene>
<dbReference type="AlphaFoldDB" id="A0A8X6MF38"/>
<comment type="caution">
    <text evidence="1">The sequence shown here is derived from an EMBL/GenBank/DDBJ whole genome shotgun (WGS) entry which is preliminary data.</text>
</comment>
<dbReference type="InterPro" id="IPR021109">
    <property type="entry name" value="Peptidase_aspartic_dom_sf"/>
</dbReference>
<sequence>MNNRIKTFGALIDSGSWYSYISKHAIKKLGIKSNNKLKMQHMLFGRQRNAESDDNVYEVFIGSLDESLSLPVKVFPHEKICGNVRKISLSFVISELNEKGIILSDLEMDNYQINLLPGEEVVGILFLDQSIKLEWGLFLLKTHLVLVLT</sequence>
<name>A0A8X6MF38_NEPPI</name>
<evidence type="ECO:0000313" key="2">
    <source>
        <dbReference type="Proteomes" id="UP000887013"/>
    </source>
</evidence>
<dbReference type="Proteomes" id="UP000887013">
    <property type="component" value="Unassembled WGS sequence"/>
</dbReference>
<dbReference type="EMBL" id="BMAW01091031">
    <property type="protein sequence ID" value="GFS47588.1"/>
    <property type="molecule type" value="Genomic_DNA"/>
</dbReference>